<reference evidence="8" key="2">
    <citation type="submission" date="2017-12" db="EMBL/GenBank/DDBJ databases">
        <title>Genome sequence of the Bar-tailed Godwit (Limosa lapponica baueri).</title>
        <authorList>
            <person name="Lima N.C.B."/>
            <person name="Parody-Merino A.M."/>
            <person name="Battley P.F."/>
            <person name="Fidler A.E."/>
            <person name="Prosdocimi F."/>
        </authorList>
    </citation>
    <scope>NUCLEOTIDE SEQUENCE [LARGE SCALE GENOMIC DNA]</scope>
</reference>
<feature type="domain" description="Amino acid transporter transmembrane" evidence="6">
    <location>
        <begin position="126"/>
        <end position="452"/>
    </location>
</feature>
<dbReference type="AlphaFoldDB" id="A0A2I0TPN6"/>
<dbReference type="PANTHER" id="PTHR22950:SF22">
    <property type="entry name" value="SODIUM-COUPLED NEUTRAL AMINO ACID TRANSPORTER 3"/>
    <property type="match status" value="1"/>
</dbReference>
<evidence type="ECO:0000259" key="6">
    <source>
        <dbReference type="Pfam" id="PF01490"/>
    </source>
</evidence>
<feature type="transmembrane region" description="Helical" evidence="5">
    <location>
        <begin position="133"/>
        <end position="151"/>
    </location>
</feature>
<keyword evidence="4 5" id="KW-0472">Membrane</keyword>
<dbReference type="InterPro" id="IPR013057">
    <property type="entry name" value="AA_transpt_TM"/>
</dbReference>
<dbReference type="GO" id="GO:0015186">
    <property type="term" value="F:L-glutamine transmembrane transporter activity"/>
    <property type="evidence" value="ECO:0007669"/>
    <property type="project" value="TreeGrafter"/>
</dbReference>
<proteinExistence type="predicted"/>
<gene>
    <name evidence="7" type="ORF">llap_13908</name>
</gene>
<dbReference type="Proteomes" id="UP000233556">
    <property type="component" value="Unassembled WGS sequence"/>
</dbReference>
<evidence type="ECO:0000256" key="2">
    <source>
        <dbReference type="ARBA" id="ARBA00022692"/>
    </source>
</evidence>
<protein>
    <submittedName>
        <fullName evidence="7">Sodium-coupled neutral amino acid transporter 3</fullName>
    </submittedName>
</protein>
<evidence type="ECO:0000313" key="8">
    <source>
        <dbReference type="Proteomes" id="UP000233556"/>
    </source>
</evidence>
<feature type="transmembrane region" description="Helical" evidence="5">
    <location>
        <begin position="273"/>
        <end position="294"/>
    </location>
</feature>
<feature type="transmembrane region" description="Helical" evidence="5">
    <location>
        <begin position="204"/>
        <end position="226"/>
    </location>
</feature>
<organism evidence="7 8">
    <name type="scientific">Limosa lapponica baueri</name>
    <dbReference type="NCBI Taxonomy" id="1758121"/>
    <lineage>
        <taxon>Eukaryota</taxon>
        <taxon>Metazoa</taxon>
        <taxon>Chordata</taxon>
        <taxon>Craniata</taxon>
        <taxon>Vertebrata</taxon>
        <taxon>Euteleostomi</taxon>
        <taxon>Archelosauria</taxon>
        <taxon>Archosauria</taxon>
        <taxon>Dinosauria</taxon>
        <taxon>Saurischia</taxon>
        <taxon>Theropoda</taxon>
        <taxon>Coelurosauria</taxon>
        <taxon>Aves</taxon>
        <taxon>Neognathae</taxon>
        <taxon>Neoaves</taxon>
        <taxon>Charadriiformes</taxon>
        <taxon>Scolopacidae</taxon>
        <taxon>Limosa</taxon>
    </lineage>
</organism>
<feature type="transmembrane region" description="Helical" evidence="5">
    <location>
        <begin position="455"/>
        <end position="475"/>
    </location>
</feature>
<keyword evidence="8" id="KW-1185">Reference proteome</keyword>
<keyword evidence="3 5" id="KW-1133">Transmembrane helix</keyword>
<dbReference type="OrthoDB" id="655540at2759"/>
<reference evidence="8" key="1">
    <citation type="submission" date="2017-11" db="EMBL/GenBank/DDBJ databases">
        <authorList>
            <person name="Lima N.C."/>
            <person name="Parody-Merino A.M."/>
            <person name="Battley P.F."/>
            <person name="Fidler A.E."/>
            <person name="Prosdocimi F."/>
        </authorList>
    </citation>
    <scope>NUCLEOTIDE SEQUENCE [LARGE SCALE GENOMIC DNA]</scope>
</reference>
<evidence type="ECO:0000256" key="3">
    <source>
        <dbReference type="ARBA" id="ARBA00022989"/>
    </source>
</evidence>
<dbReference type="GO" id="GO:0005886">
    <property type="term" value="C:plasma membrane"/>
    <property type="evidence" value="ECO:0007669"/>
    <property type="project" value="TreeGrafter"/>
</dbReference>
<dbReference type="EMBL" id="KZ508044">
    <property type="protein sequence ID" value="PKU35781.1"/>
    <property type="molecule type" value="Genomic_DNA"/>
</dbReference>
<feature type="transmembrane region" description="Helical" evidence="5">
    <location>
        <begin position="157"/>
        <end position="179"/>
    </location>
</feature>
<dbReference type="GO" id="GO:0005290">
    <property type="term" value="F:L-histidine transmembrane transporter activity"/>
    <property type="evidence" value="ECO:0007669"/>
    <property type="project" value="TreeGrafter"/>
</dbReference>
<evidence type="ECO:0000256" key="4">
    <source>
        <dbReference type="ARBA" id="ARBA00023136"/>
    </source>
</evidence>
<feature type="transmembrane region" description="Helical" evidence="5">
    <location>
        <begin position="384"/>
        <end position="408"/>
    </location>
</feature>
<dbReference type="GO" id="GO:0015182">
    <property type="term" value="F:L-asparagine transmembrane transporter activity"/>
    <property type="evidence" value="ECO:0007669"/>
    <property type="project" value="TreeGrafter"/>
</dbReference>
<name>A0A2I0TPN6_LIMLA</name>
<feature type="transmembrane region" description="Helical" evidence="5">
    <location>
        <begin position="246"/>
        <end position="266"/>
    </location>
</feature>
<dbReference type="PANTHER" id="PTHR22950">
    <property type="entry name" value="AMINO ACID TRANSPORTER"/>
    <property type="match status" value="1"/>
</dbReference>
<evidence type="ECO:0000256" key="1">
    <source>
        <dbReference type="ARBA" id="ARBA00004141"/>
    </source>
</evidence>
<dbReference type="Pfam" id="PF01490">
    <property type="entry name" value="Aa_trans"/>
    <property type="match status" value="1"/>
</dbReference>
<evidence type="ECO:0000256" key="5">
    <source>
        <dbReference type="SAM" id="Phobius"/>
    </source>
</evidence>
<evidence type="ECO:0000313" key="7">
    <source>
        <dbReference type="EMBL" id="PKU35781.1"/>
    </source>
</evidence>
<keyword evidence="2 5" id="KW-0812">Transmembrane</keyword>
<comment type="subcellular location">
    <subcellularLocation>
        <location evidence="1">Membrane</location>
        <topology evidence="1">Multi-pass membrane protein</topology>
    </subcellularLocation>
</comment>
<accession>A0A2I0TPN6</accession>
<feature type="transmembrane region" description="Helical" evidence="5">
    <location>
        <begin position="428"/>
        <end position="448"/>
    </location>
</feature>
<sequence>MAVGFFAIDLLVSSHRGQSPRRACSETSHFLTMDATDVPLQAEMVELVPNGKHTAALTASAVPSLAGDSNAWAQGGHGDPQLCFGLTPIPPAARFEENQSGAAEMEEFLPHGAEKKQTHFTDFEGKTSFGMSVFNLSNAIMGSGILGLAYAMANTGIILFLFLLTAVALLSSYSIHLLLKSSGIVGIRAYEQLGYRAFGTPGKLAAAIAITLQNIGAMSSYLYIVKSEVPLVIQTFLNLEEKTTDWYMNGNYLVILVSVTIILPLALMKQLGYLGYASGFSLSCMGFFLISVIYKKFQIPCPLPEQEGNFTDSLNATPVSTSDYQNGYTVLQAPDQGTCTPSFFTLNSQTAYTIPIMAFAFVCHPEVLPIYTELKDPSKKKMQCISNISIMVMYLMYFLAALFGYLTFYGQVESELLHTYNKVDPFDVLILCVRVAVLTAVTLTVPIVLFPAACFALLGVLFMIMSLSFIIIDWATGGGKSGGSH</sequence>
<dbReference type="GO" id="GO:0015817">
    <property type="term" value="P:histidine transport"/>
    <property type="evidence" value="ECO:0007669"/>
    <property type="project" value="TreeGrafter"/>
</dbReference>